<proteinExistence type="predicted"/>
<reference evidence="1 2" key="1">
    <citation type="submission" date="2016-03" db="EMBL/GenBank/DDBJ databases">
        <title>Genome Sequence and Comparative Pathogenic Determinants of Uropathogenic Escherichia coli O25b:H4, a Clinical Isolate from Saudi Arabia.</title>
        <authorList>
            <person name="Alyamani E.A.J."/>
            <person name="Khiyami M.A."/>
            <person name="Booq R.Y."/>
            <person name="Bahwerth F.S."/>
            <person name="Vaisvil B."/>
            <person name="Schmitt D.P."/>
            <person name="Kapatral V."/>
        </authorList>
    </citation>
    <scope>NUCLEOTIDE SEQUENCE [LARGE SCALE GENOMIC DNA]</scope>
    <source>
        <strain evidence="1 2">O25b:H4</strain>
    </source>
</reference>
<dbReference type="Pfam" id="PF08843">
    <property type="entry name" value="AbiEii"/>
    <property type="match status" value="1"/>
</dbReference>
<name>A0A192CHG5_ECO25</name>
<dbReference type="InterPro" id="IPR014942">
    <property type="entry name" value="AbiEii"/>
</dbReference>
<sequence>MAGWSRIIKLLFPAHLNRKESKMDLRDSYARQVKLLMAALPHVAKESCFALKGGTAINLFVQDFPRLSVDIDLAYKSFADRDTDLAAINDALKRITASLNGRPGITAIRQENKADEKRIIVNTADAKIKIEVSPVWRGLLLPPAEMPVCERVEMEYGFTTMSVVSLADLYGGKICAALDRQHPRDLFDVLNMLGRPGLTREIFDGFLCYLAGHPRPIAELLASNWDTDRIATLYAQEFSGMTQQETSLESLLSVTTLLPQALKSHFTDLDREFLLSFKQNSPDWSRYRYPEIQHLPAIRWKQRNLAMLKDKNPAKYVAAVNKLERVLE</sequence>
<organism evidence="1 2">
    <name type="scientific">Escherichia coli O25b:H4</name>
    <dbReference type="NCBI Taxonomy" id="941280"/>
    <lineage>
        <taxon>Bacteria</taxon>
        <taxon>Pseudomonadati</taxon>
        <taxon>Pseudomonadota</taxon>
        <taxon>Gammaproteobacteria</taxon>
        <taxon>Enterobacterales</taxon>
        <taxon>Enterobacteriaceae</taxon>
        <taxon>Escherichia</taxon>
    </lineage>
</organism>
<evidence type="ECO:0000313" key="2">
    <source>
        <dbReference type="Proteomes" id="UP000183316"/>
    </source>
</evidence>
<gene>
    <name evidence="1" type="ORF">WLH_04352</name>
</gene>
<protein>
    <submittedName>
        <fullName evidence="1">Putative cytosolic protein</fullName>
    </submittedName>
</protein>
<dbReference type="Gene3D" id="3.10.450.620">
    <property type="entry name" value="JHP933, nucleotidyltransferase-like core domain"/>
    <property type="match status" value="1"/>
</dbReference>
<evidence type="ECO:0000313" key="1">
    <source>
        <dbReference type="EMBL" id="ANK05613.1"/>
    </source>
</evidence>
<dbReference type="Proteomes" id="UP000183316">
    <property type="component" value="Chromosome"/>
</dbReference>
<dbReference type="AlphaFoldDB" id="A0A192CHG5"/>
<dbReference type="PATRIC" id="fig|941280.3.peg.4323"/>
<accession>A0A192CHG5</accession>
<dbReference type="EMBL" id="CP015085">
    <property type="protein sequence ID" value="ANK05613.1"/>
    <property type="molecule type" value="Genomic_DNA"/>
</dbReference>